<keyword evidence="4" id="KW-0732">Signal</keyword>
<accession>A0A6A6QW25</accession>
<feature type="compositionally biased region" description="Pro residues" evidence="3">
    <location>
        <begin position="242"/>
        <end position="252"/>
    </location>
</feature>
<dbReference type="AlphaFoldDB" id="A0A6A6QW25"/>
<evidence type="ECO:0000259" key="5">
    <source>
        <dbReference type="PROSITE" id="PS50941"/>
    </source>
</evidence>
<gene>
    <name evidence="6" type="ORF">BU16DRAFT_366469</name>
</gene>
<dbReference type="Proteomes" id="UP000799750">
    <property type="component" value="Unassembled WGS sequence"/>
</dbReference>
<feature type="compositionally biased region" description="Polar residues" evidence="3">
    <location>
        <begin position="407"/>
        <end position="417"/>
    </location>
</feature>
<feature type="region of interest" description="Disordered" evidence="3">
    <location>
        <begin position="234"/>
        <end position="268"/>
    </location>
</feature>
<comment type="caution">
    <text evidence="2">Lacks conserved residue(s) required for the propagation of feature annotation.</text>
</comment>
<feature type="region of interest" description="Disordered" evidence="3">
    <location>
        <begin position="74"/>
        <end position="207"/>
    </location>
</feature>
<feature type="compositionally biased region" description="Low complexity" evidence="3">
    <location>
        <begin position="253"/>
        <end position="268"/>
    </location>
</feature>
<organism evidence="6 7">
    <name type="scientific">Lophium mytilinum</name>
    <dbReference type="NCBI Taxonomy" id="390894"/>
    <lineage>
        <taxon>Eukaryota</taxon>
        <taxon>Fungi</taxon>
        <taxon>Dikarya</taxon>
        <taxon>Ascomycota</taxon>
        <taxon>Pezizomycotina</taxon>
        <taxon>Dothideomycetes</taxon>
        <taxon>Pleosporomycetidae</taxon>
        <taxon>Mytilinidiales</taxon>
        <taxon>Mytilinidiaceae</taxon>
        <taxon>Lophium</taxon>
    </lineage>
</organism>
<dbReference type="GO" id="GO:0008061">
    <property type="term" value="F:chitin binding"/>
    <property type="evidence" value="ECO:0007669"/>
    <property type="project" value="UniProtKB-UniRule"/>
</dbReference>
<feature type="region of interest" description="Disordered" evidence="3">
    <location>
        <begin position="467"/>
        <end position="489"/>
    </location>
</feature>
<dbReference type="OrthoDB" id="10507023at2759"/>
<evidence type="ECO:0000256" key="4">
    <source>
        <dbReference type="SAM" id="SignalP"/>
    </source>
</evidence>
<feature type="domain" description="Chitin-binding type-1" evidence="5">
    <location>
        <begin position="23"/>
        <end position="71"/>
    </location>
</feature>
<evidence type="ECO:0000313" key="6">
    <source>
        <dbReference type="EMBL" id="KAF2496080.1"/>
    </source>
</evidence>
<name>A0A6A6QW25_9PEZI</name>
<feature type="signal peptide" evidence="4">
    <location>
        <begin position="1"/>
        <end position="16"/>
    </location>
</feature>
<reference evidence="6" key="1">
    <citation type="journal article" date="2020" name="Stud. Mycol.">
        <title>101 Dothideomycetes genomes: a test case for predicting lifestyles and emergence of pathogens.</title>
        <authorList>
            <person name="Haridas S."/>
            <person name="Albert R."/>
            <person name="Binder M."/>
            <person name="Bloem J."/>
            <person name="Labutti K."/>
            <person name="Salamov A."/>
            <person name="Andreopoulos B."/>
            <person name="Baker S."/>
            <person name="Barry K."/>
            <person name="Bills G."/>
            <person name="Bluhm B."/>
            <person name="Cannon C."/>
            <person name="Castanera R."/>
            <person name="Culley D."/>
            <person name="Daum C."/>
            <person name="Ezra D."/>
            <person name="Gonzalez J."/>
            <person name="Henrissat B."/>
            <person name="Kuo A."/>
            <person name="Liang C."/>
            <person name="Lipzen A."/>
            <person name="Lutzoni F."/>
            <person name="Magnuson J."/>
            <person name="Mondo S."/>
            <person name="Nolan M."/>
            <person name="Ohm R."/>
            <person name="Pangilinan J."/>
            <person name="Park H.-J."/>
            <person name="Ramirez L."/>
            <person name="Alfaro M."/>
            <person name="Sun H."/>
            <person name="Tritt A."/>
            <person name="Yoshinaga Y."/>
            <person name="Zwiers L.-H."/>
            <person name="Turgeon B."/>
            <person name="Goodwin S."/>
            <person name="Spatafora J."/>
            <person name="Crous P."/>
            <person name="Grigoriev I."/>
        </authorList>
    </citation>
    <scope>NUCLEOTIDE SEQUENCE</scope>
    <source>
        <strain evidence="6">CBS 269.34</strain>
    </source>
</reference>
<feature type="compositionally biased region" description="Low complexity" evidence="3">
    <location>
        <begin position="80"/>
        <end position="207"/>
    </location>
</feature>
<dbReference type="InterPro" id="IPR001002">
    <property type="entry name" value="Chitin-bd_1"/>
</dbReference>
<dbReference type="EMBL" id="MU004188">
    <property type="protein sequence ID" value="KAF2496080.1"/>
    <property type="molecule type" value="Genomic_DNA"/>
</dbReference>
<feature type="compositionally biased region" description="Low complexity" evidence="3">
    <location>
        <begin position="395"/>
        <end position="406"/>
    </location>
</feature>
<dbReference type="InterPro" id="IPR036861">
    <property type="entry name" value="Endochitinase-like_sf"/>
</dbReference>
<dbReference type="CDD" id="cd11618">
    <property type="entry name" value="ChtBD1_1"/>
    <property type="match status" value="1"/>
</dbReference>
<dbReference type="SUPFAM" id="SSF57016">
    <property type="entry name" value="Plant lectins/antimicrobial peptides"/>
    <property type="match status" value="1"/>
</dbReference>
<feature type="disulfide bond" evidence="2">
    <location>
        <begin position="42"/>
        <end position="56"/>
    </location>
</feature>
<evidence type="ECO:0000256" key="3">
    <source>
        <dbReference type="SAM" id="MobiDB-lite"/>
    </source>
</evidence>
<feature type="chain" id="PRO_5025378177" description="Chitin-binding type-1 domain-containing protein" evidence="4">
    <location>
        <begin position="17"/>
        <end position="835"/>
    </location>
</feature>
<feature type="compositionally biased region" description="Low complexity" evidence="3">
    <location>
        <begin position="418"/>
        <end position="452"/>
    </location>
</feature>
<dbReference type="Gene3D" id="3.30.60.10">
    <property type="entry name" value="Endochitinase-like"/>
    <property type="match status" value="1"/>
</dbReference>
<keyword evidence="7" id="KW-1185">Reference proteome</keyword>
<protein>
    <recommendedName>
        <fullName evidence="5">Chitin-binding type-1 domain-containing protein</fullName>
    </recommendedName>
</protein>
<keyword evidence="2" id="KW-1015">Disulfide bond</keyword>
<feature type="region of interest" description="Disordered" evidence="3">
    <location>
        <begin position="382"/>
        <end position="452"/>
    </location>
</feature>
<dbReference type="PROSITE" id="PS50941">
    <property type="entry name" value="CHIT_BIND_I_2"/>
    <property type="match status" value="1"/>
</dbReference>
<proteinExistence type="predicted"/>
<evidence type="ECO:0000313" key="7">
    <source>
        <dbReference type="Proteomes" id="UP000799750"/>
    </source>
</evidence>
<evidence type="ECO:0000256" key="1">
    <source>
        <dbReference type="ARBA" id="ARBA00022669"/>
    </source>
</evidence>
<keyword evidence="1 2" id="KW-0147">Chitin-binding</keyword>
<sequence length="835" mass="86699">MRLLIWLAIPLASVASEQHVSKTGRCGPNFGLTCEGSRFGDCCSQFSFCGSADAYCHKRSGCQAGWGTCNESLSSCAKPSSTSTGRISSTLRTSSRTASSSLRSSTLSAHSSASTRSPSSSSRLSTSSARSSTSSRSSSFSSRLSTSSARSSSTSSRSFSISSRLSSSSSPSSASSTINRPSSPSLSSSIRVSSTARSSSTPDISSSASSLTSILASSSITQLSSTSEVLSSTAQSSSVTPIPSPSELPSPSPLLSSSTSSSSSSSSTVVSVSTDYNSGVSSITTSSPEMPSPVSSSIFVSISSSTDESVLASSSSATITGSSSVSLSTSETQDFTSSSFTSLDSSISESVTSSTLILGSDSSPSDGATLTLSSTSSTMVISVTTTESPSQSVQTSSTEPESLSSTQISAFTSSNLPSTTSDSASTSASFSTSIPASEISSPSSTSQETSTLTISFTTSESASASASSSVNSDVNCTPKPSPTCDRSQDCPVSTNAMVSPSATYSGIPVVYATGLPYRNISVPINDLTVGNEYVLTFYGSENSLLGSGSHSCCNLTAYMDDVAISQYCVGYYWSLSYSKNGPYADSRSNFPRSPAVVYRPAISNPALTFNVVCPDPAISQGITVGTVAMYGVSLVPRCTCQEEDTFESLQSQPLNIAWNGNFADYDLTQENPVSGWTSQENWKNQVIPVQYAGPYPADDASNSGSVVLHGGSASLYRSIANLSPSAPYNVSILWRENSINYPGCNTTVKFNDEIIMEIPRLQAYTNVKAMIRNSTTFYPRTTSGILWVGSACTGQLIYNMRTQFYPSARIDDVSFTPLSCSTTGTLSIGDDSTTE</sequence>
<evidence type="ECO:0000256" key="2">
    <source>
        <dbReference type="PROSITE-ProRule" id="PRU00261"/>
    </source>
</evidence>